<evidence type="ECO:0000313" key="8">
    <source>
        <dbReference type="Proteomes" id="UP000069030"/>
    </source>
</evidence>
<gene>
    <name evidence="7" type="ORF">AS202_14200</name>
</gene>
<sequence length="134" mass="14569">MNADFGKFLLRLGVGGLMIFHGIHKLIHGHDFIINQLKAHNLPELLWIGVPIGEIVAPIFLLVGFATRISASIIAFTMFMSLFLVKGMGSFGLDPNTGGVNAELNLLYLLAALAIAFIGPGTIRFYKGKKGMWV</sequence>
<dbReference type="RefSeq" id="WP_006258887.1">
    <property type="nucleotide sequence ID" value="NZ_BCMQ01000003.1"/>
</dbReference>
<name>A0A0S7E6T2_9FLAO</name>
<evidence type="ECO:0000256" key="3">
    <source>
        <dbReference type="ARBA" id="ARBA00022475"/>
    </source>
</evidence>
<dbReference type="GO" id="GO:0005886">
    <property type="term" value="C:plasma membrane"/>
    <property type="evidence" value="ECO:0007669"/>
    <property type="project" value="UniProtKB-SubCell"/>
</dbReference>
<evidence type="ECO:0000256" key="4">
    <source>
        <dbReference type="ARBA" id="ARBA00022692"/>
    </source>
</evidence>
<evidence type="ECO:0000256" key="1">
    <source>
        <dbReference type="ARBA" id="ARBA00004651"/>
    </source>
</evidence>
<evidence type="ECO:0000256" key="2">
    <source>
        <dbReference type="ARBA" id="ARBA00006679"/>
    </source>
</evidence>
<protein>
    <submittedName>
        <fullName evidence="7">DoxX family protein</fullName>
    </submittedName>
</protein>
<keyword evidence="6" id="KW-0472">Membrane</keyword>
<dbReference type="Pfam" id="PF07681">
    <property type="entry name" value="DoxX"/>
    <property type="match status" value="1"/>
</dbReference>
<dbReference type="PANTHER" id="PTHR33452:SF1">
    <property type="entry name" value="INNER MEMBRANE PROTEIN YPHA-RELATED"/>
    <property type="match status" value="1"/>
</dbReference>
<dbReference type="AlphaFoldDB" id="A0A0S7E6T2"/>
<organism evidence="7 8">
    <name type="scientific">Myroides odoratimimus</name>
    <dbReference type="NCBI Taxonomy" id="76832"/>
    <lineage>
        <taxon>Bacteria</taxon>
        <taxon>Pseudomonadati</taxon>
        <taxon>Bacteroidota</taxon>
        <taxon>Flavobacteriia</taxon>
        <taxon>Flavobacteriales</taxon>
        <taxon>Flavobacteriaceae</taxon>
        <taxon>Myroides</taxon>
    </lineage>
</organism>
<dbReference type="EMBL" id="CP013690">
    <property type="protein sequence ID" value="ALU27242.1"/>
    <property type="molecule type" value="Genomic_DNA"/>
</dbReference>
<comment type="similarity">
    <text evidence="2">Belongs to the DoxX family.</text>
</comment>
<accession>A0A0S7E6T2</accession>
<dbReference type="GeneID" id="66975879"/>
<keyword evidence="5" id="KW-1133">Transmembrane helix</keyword>
<proteinExistence type="inferred from homology"/>
<dbReference type="PANTHER" id="PTHR33452">
    <property type="entry name" value="OXIDOREDUCTASE CATD-RELATED"/>
    <property type="match status" value="1"/>
</dbReference>
<evidence type="ECO:0000256" key="5">
    <source>
        <dbReference type="ARBA" id="ARBA00022989"/>
    </source>
</evidence>
<evidence type="ECO:0000313" key="7">
    <source>
        <dbReference type="EMBL" id="ALU27242.1"/>
    </source>
</evidence>
<keyword evidence="3" id="KW-1003">Cell membrane</keyword>
<comment type="subcellular location">
    <subcellularLocation>
        <location evidence="1">Cell membrane</location>
        <topology evidence="1">Multi-pass membrane protein</topology>
    </subcellularLocation>
</comment>
<dbReference type="InterPro" id="IPR032808">
    <property type="entry name" value="DoxX"/>
</dbReference>
<dbReference type="InterPro" id="IPR051907">
    <property type="entry name" value="DoxX-like_oxidoreductase"/>
</dbReference>
<keyword evidence="4" id="KW-0812">Transmembrane</keyword>
<dbReference type="Proteomes" id="UP000069030">
    <property type="component" value="Chromosome"/>
</dbReference>
<reference evidence="7 8" key="1">
    <citation type="journal article" date="2016" name="J. Zhejiang Univ. Sci. B">
        <title>Antibiotic resistance mechanisms of Myroides sp.</title>
        <authorList>
            <person name="Hu S."/>
            <person name="Yuan S."/>
            <person name="Qu H."/>
            <person name="Jiang T."/>
            <person name="Zhou Y."/>
            <person name="Wang M."/>
            <person name="Ming D."/>
        </authorList>
    </citation>
    <scope>NUCLEOTIDE SEQUENCE [LARGE SCALE GENOMIC DNA]</scope>
    <source>
        <strain evidence="7 8">PR63039</strain>
    </source>
</reference>
<evidence type="ECO:0000256" key="6">
    <source>
        <dbReference type="ARBA" id="ARBA00023136"/>
    </source>
</evidence>
<dbReference type="KEGG" id="mod:AS202_14200"/>